<dbReference type="AlphaFoldDB" id="A0A225VNV7"/>
<feature type="region of interest" description="Disordered" evidence="1">
    <location>
        <begin position="566"/>
        <end position="621"/>
    </location>
</feature>
<evidence type="ECO:0000256" key="1">
    <source>
        <dbReference type="SAM" id="MobiDB-lite"/>
    </source>
</evidence>
<gene>
    <name evidence="2" type="ORF">PHMEG_00020919</name>
</gene>
<protein>
    <recommendedName>
        <fullName evidence="4">Peptidase A2 domain-containing protein</fullName>
    </recommendedName>
</protein>
<dbReference type="EMBL" id="NBNE01003820">
    <property type="protein sequence ID" value="OWZ06784.1"/>
    <property type="molecule type" value="Genomic_DNA"/>
</dbReference>
<reference evidence="3" key="1">
    <citation type="submission" date="2017-03" db="EMBL/GenBank/DDBJ databases">
        <title>Phytopthora megakarya and P. palmivora, two closely related causual agents of cacao black pod achieved similar genome size and gene model numbers by different mechanisms.</title>
        <authorList>
            <person name="Ali S."/>
            <person name="Shao J."/>
            <person name="Larry D.J."/>
            <person name="Kronmiller B."/>
            <person name="Shen D."/>
            <person name="Strem M.D."/>
            <person name="Melnick R.L."/>
            <person name="Guiltinan M.J."/>
            <person name="Tyler B.M."/>
            <person name="Meinhardt L.W."/>
            <person name="Bailey B.A."/>
        </authorList>
    </citation>
    <scope>NUCLEOTIDE SEQUENCE [LARGE SCALE GENOMIC DNA]</scope>
    <source>
        <strain evidence="3">zdho120</strain>
    </source>
</reference>
<sequence length="621" mass="69633">MYLVIAFRPFIAYDAVEPFDTSLSLDKRRAWWDKFQYTTSSGGWRDQELCTRLYSRLSHNPGTKTWVQQLPASVRRSWRQLSDRFYKEFCRSMESPVERYLCLKQESRETPQTFLWRLNAPATKANVDFHSTSVLPPTCESIPQEPPGPGTPAEPAGTDELEDVLKQVEEMEQGMRQRALRASQALGHRPRRYSPWGFGGICRRGNSRNSRTLDSGLRRPTVGRGRRLGLRISVRRGKDEAYDGLVDPEEVFRAEVPGSWNDRNGRPQGRPDSRGSGHSGTPRPSVLCLVCNKLGHTRERCCQLHPAGECEVIKASKDAAQRGQLQGLPEQVLQKLRPEATPADPVRDEPKPRQTCCAYAYVSLNEPQCMSIVSTPNPEPGSVYTSHVAPEEDELSFELQPGARRGWWEANSWDDSSCSVAFVHGSVFHHRILLMLDSGASTSIISLDLARRLKLKVEPRGELLLNGEDQSHEQVPSQDNTRASSGLHLRCLGREHRSRYRRPPGDEFHGRRWSPVLVHPDPDLESMDVWVSRGDRWVTLHEASPGRHSGGKRLPEAGPIRQTGILGLREHPVHRGGTPPGRRSPGTRAECTAHGGPPDVPNPNSRPQADLGDLGRRTPSP</sequence>
<dbReference type="InterPro" id="IPR021109">
    <property type="entry name" value="Peptidase_aspartic_dom_sf"/>
</dbReference>
<feature type="region of interest" description="Disordered" evidence="1">
    <location>
        <begin position="256"/>
        <end position="281"/>
    </location>
</feature>
<keyword evidence="3" id="KW-1185">Reference proteome</keyword>
<feature type="compositionally biased region" description="Low complexity" evidence="1">
    <location>
        <begin position="575"/>
        <end position="588"/>
    </location>
</feature>
<dbReference type="Proteomes" id="UP000198211">
    <property type="component" value="Unassembled WGS sequence"/>
</dbReference>
<comment type="caution">
    <text evidence="2">The sequence shown here is derived from an EMBL/GenBank/DDBJ whole genome shotgun (WGS) entry which is preliminary data.</text>
</comment>
<evidence type="ECO:0000313" key="2">
    <source>
        <dbReference type="EMBL" id="OWZ06784.1"/>
    </source>
</evidence>
<proteinExistence type="predicted"/>
<organism evidence="2 3">
    <name type="scientific">Phytophthora megakarya</name>
    <dbReference type="NCBI Taxonomy" id="4795"/>
    <lineage>
        <taxon>Eukaryota</taxon>
        <taxon>Sar</taxon>
        <taxon>Stramenopiles</taxon>
        <taxon>Oomycota</taxon>
        <taxon>Peronosporomycetes</taxon>
        <taxon>Peronosporales</taxon>
        <taxon>Peronosporaceae</taxon>
        <taxon>Phytophthora</taxon>
    </lineage>
</organism>
<name>A0A225VNV7_9STRA</name>
<evidence type="ECO:0008006" key="4">
    <source>
        <dbReference type="Google" id="ProtNLM"/>
    </source>
</evidence>
<evidence type="ECO:0000313" key="3">
    <source>
        <dbReference type="Proteomes" id="UP000198211"/>
    </source>
</evidence>
<feature type="compositionally biased region" description="Basic and acidic residues" evidence="1">
    <location>
        <begin position="263"/>
        <end position="275"/>
    </location>
</feature>
<dbReference type="OrthoDB" id="6774612at2759"/>
<accession>A0A225VNV7</accession>
<dbReference type="Gene3D" id="2.40.70.10">
    <property type="entry name" value="Acid Proteases"/>
    <property type="match status" value="1"/>
</dbReference>